<keyword evidence="3" id="KW-1185">Reference proteome</keyword>
<comment type="caution">
    <text evidence="2">The sequence shown here is derived from an EMBL/GenBank/DDBJ whole genome shotgun (WGS) entry which is preliminary data.</text>
</comment>
<accession>A0A8H6YTP6</accession>
<evidence type="ECO:0000313" key="2">
    <source>
        <dbReference type="EMBL" id="KAF7364459.1"/>
    </source>
</evidence>
<feature type="transmembrane region" description="Helical" evidence="1">
    <location>
        <begin position="227"/>
        <end position="251"/>
    </location>
</feature>
<sequence length="361" mass="39630">MPTSHFLQYFPLVVDTFAYGIYSALFVQSVQVLLKRRRIHYKLHLCGLTVLFLLSTIHVVAAYAWAFITDTATTAIYEVLSLRNPPPDLYGADDPMVVHYLARLLRARYAIAKQVNRIFSVGDLTDVSPCSALADAILIWRCYAIWGNSWRAVAFPCVAYIINIGGFIVGALPLLGPSERTAIAVCIGTTFLTNVVASSLAAGRIWWISRRASFVMSRTSRRTYAKLTAILIESGCIYPISIIVVLVLFVIPSTSTISVLISIAPVYHIVGISPTLIIVRVGLGVSTDDVDKTVSSVSRGPNDSEPTHTRRLPISTLRFNHATTVELGLETRRRTNDLDESDLNNSVGTGIVHSCSDTTKL</sequence>
<dbReference type="AlphaFoldDB" id="A0A8H6YTP6"/>
<proteinExistence type="predicted"/>
<evidence type="ECO:0000256" key="1">
    <source>
        <dbReference type="SAM" id="Phobius"/>
    </source>
</evidence>
<gene>
    <name evidence="2" type="ORF">MSAN_01107300</name>
</gene>
<name>A0A8H6YTP6_9AGAR</name>
<keyword evidence="1" id="KW-0472">Membrane</keyword>
<feature type="transmembrane region" description="Helical" evidence="1">
    <location>
        <begin position="48"/>
        <end position="68"/>
    </location>
</feature>
<keyword evidence="1" id="KW-0812">Transmembrane</keyword>
<feature type="transmembrane region" description="Helical" evidence="1">
    <location>
        <begin position="153"/>
        <end position="176"/>
    </location>
</feature>
<organism evidence="2 3">
    <name type="scientific">Mycena sanguinolenta</name>
    <dbReference type="NCBI Taxonomy" id="230812"/>
    <lineage>
        <taxon>Eukaryota</taxon>
        <taxon>Fungi</taxon>
        <taxon>Dikarya</taxon>
        <taxon>Basidiomycota</taxon>
        <taxon>Agaricomycotina</taxon>
        <taxon>Agaricomycetes</taxon>
        <taxon>Agaricomycetidae</taxon>
        <taxon>Agaricales</taxon>
        <taxon>Marasmiineae</taxon>
        <taxon>Mycenaceae</taxon>
        <taxon>Mycena</taxon>
    </lineage>
</organism>
<feature type="transmembrane region" description="Helical" evidence="1">
    <location>
        <begin position="6"/>
        <end position="27"/>
    </location>
</feature>
<feature type="transmembrane region" description="Helical" evidence="1">
    <location>
        <begin position="182"/>
        <end position="207"/>
    </location>
</feature>
<dbReference type="OrthoDB" id="3265563at2759"/>
<feature type="transmembrane region" description="Helical" evidence="1">
    <location>
        <begin position="257"/>
        <end position="279"/>
    </location>
</feature>
<dbReference type="EMBL" id="JACAZH010000007">
    <property type="protein sequence ID" value="KAF7364459.1"/>
    <property type="molecule type" value="Genomic_DNA"/>
</dbReference>
<protein>
    <submittedName>
        <fullName evidence="2">Rtt106 domain-containing protein</fullName>
    </submittedName>
</protein>
<evidence type="ECO:0000313" key="3">
    <source>
        <dbReference type="Proteomes" id="UP000623467"/>
    </source>
</evidence>
<dbReference type="Proteomes" id="UP000623467">
    <property type="component" value="Unassembled WGS sequence"/>
</dbReference>
<reference evidence="2" key="1">
    <citation type="submission" date="2020-05" db="EMBL/GenBank/DDBJ databases">
        <title>Mycena genomes resolve the evolution of fungal bioluminescence.</title>
        <authorList>
            <person name="Tsai I.J."/>
        </authorList>
    </citation>
    <scope>NUCLEOTIDE SEQUENCE</scope>
    <source>
        <strain evidence="2">160909Yilan</strain>
    </source>
</reference>
<keyword evidence="1" id="KW-1133">Transmembrane helix</keyword>